<dbReference type="InterPro" id="IPR027417">
    <property type="entry name" value="P-loop_NTPase"/>
</dbReference>
<dbReference type="PRINTS" id="PR00364">
    <property type="entry name" value="DISEASERSIST"/>
</dbReference>
<sequence length="718" mass="81498">MECSLAAALTAAYIHSQPLISKPWPFLPCTSDIRNLSHSKTHIAPASSLHHLGRPVLRKLTIDRGSPNWLLGKVVRQLSDGLVTAYVDSAELGLNMEQIKSDLMFTQGLLHEAHLRRDVSNPGLPGLLEILSKKADEAEDTLDELHYFIIQDQIDGTHEATPVVGSGIRGQALHGRHVLHRTIGNCLSCFSSSSSSSTRDGAGDHVGKLTLNRVDMSKKIKSVIEGIHAACNPVSNLLQIIHPTVGRVLSLKRPPTSSTITQNKLYGREDIFNQTLDDMYTIHSETLTVLPIVGPGGIGKTTFTQYLYNHKRTEAHFSANKTWVCVSTNFDVVRLSQEILRCICQNRYEESSRAHETSNLDQLQKSIAKKLDSKRFLLVLDDMWKCNSEAEWESLLAPFKTGEAKGSMVIVTTRFPSIAQMVKTIKPIELQGLEDDKFFTFFQECIFGQDKPACFEDDLTDIARKISKKLKGFPLAAKTVGRLLKNNLSQESWMEVLERNEWKNQQDDDGIMPALQISYDYLPFHLKKCFSYCSLYPEDYRFDNLEITYFWEALGIIAYGGQNNRADHVGLKYLDELVGNGFLMKEGEDSTPYYVMHDLLHDLAQNISSEECMNISSVSFMSDSIPQSIRHVSITVKYKSEQSFAREIERFKKKNRHRKFTDIDAFWKRHCKHDLFQRFVKRNKKSSCSIYVCKLARIFPTRLFQTNPPSVSKVEYIL</sequence>
<dbReference type="HOGENOM" id="CLU_000837_8_5_1"/>
<dbReference type="Gene3D" id="3.40.50.300">
    <property type="entry name" value="P-loop containing nucleotide triphosphate hydrolases"/>
    <property type="match status" value="1"/>
</dbReference>
<evidence type="ECO:0000259" key="2">
    <source>
        <dbReference type="Pfam" id="PF00931"/>
    </source>
</evidence>
<dbReference type="AlphaFoldDB" id="A0A0E0JY66"/>
<dbReference type="InterPro" id="IPR002182">
    <property type="entry name" value="NB-ARC"/>
</dbReference>
<proteinExistence type="predicted"/>
<feature type="domain" description="NB-ARC" evidence="2">
    <location>
        <begin position="284"/>
        <end position="448"/>
    </location>
</feature>
<organism evidence="4">
    <name type="scientific">Oryza punctata</name>
    <name type="common">Red rice</name>
    <dbReference type="NCBI Taxonomy" id="4537"/>
    <lineage>
        <taxon>Eukaryota</taxon>
        <taxon>Viridiplantae</taxon>
        <taxon>Streptophyta</taxon>
        <taxon>Embryophyta</taxon>
        <taxon>Tracheophyta</taxon>
        <taxon>Spermatophyta</taxon>
        <taxon>Magnoliopsida</taxon>
        <taxon>Liliopsida</taxon>
        <taxon>Poales</taxon>
        <taxon>Poaceae</taxon>
        <taxon>BOP clade</taxon>
        <taxon>Oryzoideae</taxon>
        <taxon>Oryzeae</taxon>
        <taxon>Oryzinae</taxon>
        <taxon>Oryza</taxon>
    </lineage>
</organism>
<feature type="domain" description="Disease resistance protein winged helix" evidence="3">
    <location>
        <begin position="535"/>
        <end position="604"/>
    </location>
</feature>
<dbReference type="SUPFAM" id="SSF52540">
    <property type="entry name" value="P-loop containing nucleoside triphosphate hydrolases"/>
    <property type="match status" value="1"/>
</dbReference>
<dbReference type="InterPro" id="IPR058922">
    <property type="entry name" value="WHD_DRP"/>
</dbReference>
<evidence type="ECO:0000313" key="5">
    <source>
        <dbReference type="Proteomes" id="UP000026962"/>
    </source>
</evidence>
<dbReference type="PANTHER" id="PTHR23155">
    <property type="entry name" value="DISEASE RESISTANCE PROTEIN RP"/>
    <property type="match status" value="1"/>
</dbReference>
<dbReference type="InterPro" id="IPR036388">
    <property type="entry name" value="WH-like_DNA-bd_sf"/>
</dbReference>
<keyword evidence="1" id="KW-0611">Plant defense</keyword>
<evidence type="ECO:0000313" key="4">
    <source>
        <dbReference type="EnsemblPlants" id="OPUNC02G10080.3"/>
    </source>
</evidence>
<dbReference type="GO" id="GO:0043531">
    <property type="term" value="F:ADP binding"/>
    <property type="evidence" value="ECO:0007669"/>
    <property type="project" value="InterPro"/>
</dbReference>
<dbReference type="Pfam" id="PF00931">
    <property type="entry name" value="NB-ARC"/>
    <property type="match status" value="1"/>
</dbReference>
<evidence type="ECO:0000259" key="3">
    <source>
        <dbReference type="Pfam" id="PF23559"/>
    </source>
</evidence>
<dbReference type="InterPro" id="IPR044974">
    <property type="entry name" value="Disease_R_plants"/>
</dbReference>
<dbReference type="OMA" id="GIHAACN"/>
<name>A0A0E0JY66_ORYPU</name>
<keyword evidence="5" id="KW-1185">Reference proteome</keyword>
<protein>
    <submittedName>
        <fullName evidence="4">Uncharacterized protein</fullName>
    </submittedName>
</protein>
<dbReference type="Proteomes" id="UP000026962">
    <property type="component" value="Chromosome 2"/>
</dbReference>
<dbReference type="GO" id="GO:0098542">
    <property type="term" value="P:defense response to other organism"/>
    <property type="evidence" value="ECO:0007669"/>
    <property type="project" value="TreeGrafter"/>
</dbReference>
<reference evidence="4" key="1">
    <citation type="submission" date="2015-04" db="UniProtKB">
        <authorList>
            <consortium name="EnsemblPlants"/>
        </authorList>
    </citation>
    <scope>IDENTIFICATION</scope>
</reference>
<dbReference type="Gene3D" id="1.10.10.10">
    <property type="entry name" value="Winged helix-like DNA-binding domain superfamily/Winged helix DNA-binding domain"/>
    <property type="match status" value="1"/>
</dbReference>
<accession>A0A0E0JY66</accession>
<dbReference type="EnsemblPlants" id="OPUNC02G10080.3">
    <property type="protein sequence ID" value="OPUNC02G10080.3"/>
    <property type="gene ID" value="OPUNC02G10080"/>
</dbReference>
<reference evidence="4" key="2">
    <citation type="submission" date="2018-05" db="EMBL/GenBank/DDBJ databases">
        <title>OpunRS2 (Oryza punctata Reference Sequence Version 2).</title>
        <authorList>
            <person name="Zhang J."/>
            <person name="Kudrna D."/>
            <person name="Lee S."/>
            <person name="Talag J."/>
            <person name="Welchert J."/>
            <person name="Wing R.A."/>
        </authorList>
    </citation>
    <scope>NUCLEOTIDE SEQUENCE [LARGE SCALE GENOMIC DNA]</scope>
</reference>
<dbReference type="PANTHER" id="PTHR23155:SF1180">
    <property type="entry name" value="OS02G0262800 PROTEIN"/>
    <property type="match status" value="1"/>
</dbReference>
<evidence type="ECO:0000256" key="1">
    <source>
        <dbReference type="ARBA" id="ARBA00022821"/>
    </source>
</evidence>
<dbReference type="Gramene" id="OPUNC02G10080.3">
    <property type="protein sequence ID" value="OPUNC02G10080.3"/>
    <property type="gene ID" value="OPUNC02G10080"/>
</dbReference>
<dbReference type="Pfam" id="PF23559">
    <property type="entry name" value="WHD_DRP"/>
    <property type="match status" value="1"/>
</dbReference>